<name>A0A4C1TVI5_EUMVA</name>
<proteinExistence type="predicted"/>
<keyword evidence="2" id="KW-1185">Reference proteome</keyword>
<sequence>MGQPPLYVPRPVTAGVTDYKPPLYKVTDYKPPLHSLYICTYNSRSLLSHKRLLEFKQATSTINYDIIDLAEIRSTGYNIEEDEDHIFCYSDETKGQYGVGFPIKKNTSKDM</sequence>
<evidence type="ECO:0000313" key="2">
    <source>
        <dbReference type="Proteomes" id="UP000299102"/>
    </source>
</evidence>
<protein>
    <submittedName>
        <fullName evidence="1">Uncharacterized protein</fullName>
    </submittedName>
</protein>
<gene>
    <name evidence="1" type="ORF">EVAR_16955_1</name>
</gene>
<reference evidence="1 2" key="1">
    <citation type="journal article" date="2019" name="Commun. Biol.">
        <title>The bagworm genome reveals a unique fibroin gene that provides high tensile strength.</title>
        <authorList>
            <person name="Kono N."/>
            <person name="Nakamura H."/>
            <person name="Ohtoshi R."/>
            <person name="Tomita M."/>
            <person name="Numata K."/>
            <person name="Arakawa K."/>
        </authorList>
    </citation>
    <scope>NUCLEOTIDE SEQUENCE [LARGE SCALE GENOMIC DNA]</scope>
</reference>
<comment type="caution">
    <text evidence="1">The sequence shown here is derived from an EMBL/GenBank/DDBJ whole genome shotgun (WGS) entry which is preliminary data.</text>
</comment>
<organism evidence="1 2">
    <name type="scientific">Eumeta variegata</name>
    <name type="common">Bagworm moth</name>
    <name type="synonym">Eumeta japonica</name>
    <dbReference type="NCBI Taxonomy" id="151549"/>
    <lineage>
        <taxon>Eukaryota</taxon>
        <taxon>Metazoa</taxon>
        <taxon>Ecdysozoa</taxon>
        <taxon>Arthropoda</taxon>
        <taxon>Hexapoda</taxon>
        <taxon>Insecta</taxon>
        <taxon>Pterygota</taxon>
        <taxon>Neoptera</taxon>
        <taxon>Endopterygota</taxon>
        <taxon>Lepidoptera</taxon>
        <taxon>Glossata</taxon>
        <taxon>Ditrysia</taxon>
        <taxon>Tineoidea</taxon>
        <taxon>Psychidae</taxon>
        <taxon>Oiketicinae</taxon>
        <taxon>Eumeta</taxon>
    </lineage>
</organism>
<dbReference type="EMBL" id="BGZK01000092">
    <property type="protein sequence ID" value="GBP18010.1"/>
    <property type="molecule type" value="Genomic_DNA"/>
</dbReference>
<accession>A0A4C1TVI5</accession>
<dbReference type="OrthoDB" id="410104at2759"/>
<dbReference type="AlphaFoldDB" id="A0A4C1TVI5"/>
<dbReference type="Proteomes" id="UP000299102">
    <property type="component" value="Unassembled WGS sequence"/>
</dbReference>
<evidence type="ECO:0000313" key="1">
    <source>
        <dbReference type="EMBL" id="GBP18010.1"/>
    </source>
</evidence>